<feature type="region of interest" description="Disordered" evidence="1">
    <location>
        <begin position="1"/>
        <end position="31"/>
    </location>
</feature>
<gene>
    <name evidence="2" type="ORF">OOU_Y34scaffold00720g13</name>
</gene>
<dbReference type="AlphaFoldDB" id="A0AA97NRX8"/>
<dbReference type="EMBL" id="JH793283">
    <property type="protein sequence ID" value="ELQ35220.1"/>
    <property type="molecule type" value="Genomic_DNA"/>
</dbReference>
<reference evidence="2" key="1">
    <citation type="journal article" date="2012" name="PLoS Genet.">
        <title>Comparative analysis of the genomes of two field isolates of the rice blast fungus Magnaporthe oryzae.</title>
        <authorList>
            <person name="Xue M."/>
            <person name="Yang J."/>
            <person name="Li Z."/>
            <person name="Hu S."/>
            <person name="Yao N."/>
            <person name="Dean R.A."/>
            <person name="Zhao W."/>
            <person name="Shen M."/>
            <person name="Zhang H."/>
            <person name="Li C."/>
            <person name="Liu L."/>
            <person name="Cao L."/>
            <person name="Xu X."/>
            <person name="Xing Y."/>
            <person name="Hsiang T."/>
            <person name="Zhang Z."/>
            <person name="Xu J.R."/>
            <person name="Peng Y.L."/>
        </authorList>
    </citation>
    <scope>NUCLEOTIDE SEQUENCE</scope>
    <source>
        <strain evidence="2">Y34</strain>
    </source>
</reference>
<sequence length="31" mass="3197">MGSTDVEFASSSCGGKGVNKCRGEEKKAEFG</sequence>
<organism evidence="2">
    <name type="scientific">Pyricularia oryzae (strain Y34)</name>
    <name type="common">Rice blast fungus</name>
    <name type="synonym">Magnaporthe oryzae</name>
    <dbReference type="NCBI Taxonomy" id="1143189"/>
    <lineage>
        <taxon>Eukaryota</taxon>
        <taxon>Fungi</taxon>
        <taxon>Dikarya</taxon>
        <taxon>Ascomycota</taxon>
        <taxon>Pezizomycotina</taxon>
        <taxon>Sordariomycetes</taxon>
        <taxon>Sordariomycetidae</taxon>
        <taxon>Magnaporthales</taxon>
        <taxon>Pyriculariaceae</taxon>
        <taxon>Pyricularia</taxon>
    </lineage>
</organism>
<proteinExistence type="predicted"/>
<evidence type="ECO:0000256" key="1">
    <source>
        <dbReference type="SAM" id="MobiDB-lite"/>
    </source>
</evidence>
<feature type="compositionally biased region" description="Polar residues" evidence="1">
    <location>
        <begin position="1"/>
        <end position="13"/>
    </location>
</feature>
<name>A0AA97NRX8_PYRO3</name>
<protein>
    <submittedName>
        <fullName evidence="2">Uncharacterized protein</fullName>
    </submittedName>
</protein>
<evidence type="ECO:0000313" key="2">
    <source>
        <dbReference type="EMBL" id="ELQ35220.1"/>
    </source>
</evidence>
<accession>A0AA97NRX8</accession>
<feature type="compositionally biased region" description="Basic and acidic residues" evidence="1">
    <location>
        <begin position="21"/>
        <end position="31"/>
    </location>
</feature>
<dbReference type="Proteomes" id="UP000011086">
    <property type="component" value="Unassembled WGS sequence"/>
</dbReference>